<feature type="domain" description="Sodium/calcium exchanger membrane region" evidence="6">
    <location>
        <begin position="173"/>
        <end position="318"/>
    </location>
</feature>
<comment type="subcellular location">
    <subcellularLocation>
        <location evidence="1">Membrane</location>
        <topology evidence="1">Multi-pass membrane protein</topology>
    </subcellularLocation>
</comment>
<evidence type="ECO:0000256" key="2">
    <source>
        <dbReference type="ARBA" id="ARBA00022692"/>
    </source>
</evidence>
<dbReference type="PANTHER" id="PTHR10846:SF8">
    <property type="entry name" value="INNER MEMBRANE PROTEIN YRBG"/>
    <property type="match status" value="1"/>
</dbReference>
<dbReference type="GO" id="GO:0005262">
    <property type="term" value="F:calcium channel activity"/>
    <property type="evidence" value="ECO:0007669"/>
    <property type="project" value="TreeGrafter"/>
</dbReference>
<dbReference type="GO" id="GO:0008273">
    <property type="term" value="F:calcium, potassium:sodium antiporter activity"/>
    <property type="evidence" value="ECO:0007669"/>
    <property type="project" value="TreeGrafter"/>
</dbReference>
<evidence type="ECO:0000256" key="4">
    <source>
        <dbReference type="ARBA" id="ARBA00023136"/>
    </source>
</evidence>
<evidence type="ECO:0000259" key="6">
    <source>
        <dbReference type="Pfam" id="PF01699"/>
    </source>
</evidence>
<dbReference type="PANTHER" id="PTHR10846">
    <property type="entry name" value="SODIUM/POTASSIUM/CALCIUM EXCHANGER"/>
    <property type="match status" value="1"/>
</dbReference>
<evidence type="ECO:0000313" key="8">
    <source>
        <dbReference type="Proteomes" id="UP000257039"/>
    </source>
</evidence>
<reference evidence="7 8" key="1">
    <citation type="submission" date="2017-04" db="EMBL/GenBank/DDBJ databases">
        <title>Draft genome sequence of Zooshikella ganghwensis VG4 isolated from Red Sea sediments.</title>
        <authorList>
            <person name="Rehman Z."/>
            <person name="Alam I."/>
            <person name="Kamau A."/>
            <person name="Bajic V."/>
            <person name="Leiknes T."/>
        </authorList>
    </citation>
    <scope>NUCLEOTIDE SEQUENCE [LARGE SCALE GENOMIC DNA]</scope>
    <source>
        <strain evidence="7 8">VG4</strain>
    </source>
</reference>
<evidence type="ECO:0000256" key="5">
    <source>
        <dbReference type="SAM" id="Phobius"/>
    </source>
</evidence>
<protein>
    <submittedName>
        <fullName evidence="7">Calcium/sodium antiporter</fullName>
    </submittedName>
</protein>
<feature type="domain" description="Sodium/calcium exchanger membrane region" evidence="6">
    <location>
        <begin position="4"/>
        <end position="144"/>
    </location>
</feature>
<comment type="caution">
    <text evidence="7">The sequence shown here is derived from an EMBL/GenBank/DDBJ whole genome shotgun (WGS) entry which is preliminary data.</text>
</comment>
<feature type="transmembrane region" description="Helical" evidence="5">
    <location>
        <begin position="237"/>
        <end position="254"/>
    </location>
</feature>
<feature type="transmembrane region" description="Helical" evidence="5">
    <location>
        <begin position="73"/>
        <end position="94"/>
    </location>
</feature>
<feature type="transmembrane region" description="Helical" evidence="5">
    <location>
        <begin position="303"/>
        <end position="321"/>
    </location>
</feature>
<feature type="transmembrane region" description="Helical" evidence="5">
    <location>
        <begin position="207"/>
        <end position="225"/>
    </location>
</feature>
<organism evidence="7 8">
    <name type="scientific">Zooshikella ganghwensis</name>
    <dbReference type="NCBI Taxonomy" id="202772"/>
    <lineage>
        <taxon>Bacteria</taxon>
        <taxon>Pseudomonadati</taxon>
        <taxon>Pseudomonadota</taxon>
        <taxon>Gammaproteobacteria</taxon>
        <taxon>Oceanospirillales</taxon>
        <taxon>Zooshikellaceae</taxon>
        <taxon>Zooshikella</taxon>
    </lineage>
</organism>
<dbReference type="GO" id="GO:0005886">
    <property type="term" value="C:plasma membrane"/>
    <property type="evidence" value="ECO:0007669"/>
    <property type="project" value="TreeGrafter"/>
</dbReference>
<accession>A0A4P9VW62</accession>
<name>A0A4P9VW62_9GAMM</name>
<feature type="transmembrane region" description="Helical" evidence="5">
    <location>
        <begin position="114"/>
        <end position="144"/>
    </location>
</feature>
<dbReference type="Proteomes" id="UP000257039">
    <property type="component" value="Unassembled WGS sequence"/>
</dbReference>
<dbReference type="InterPro" id="IPR044880">
    <property type="entry name" value="NCX_ion-bd_dom_sf"/>
</dbReference>
<keyword evidence="2 5" id="KW-0812">Transmembrane</keyword>
<dbReference type="Gene3D" id="1.20.1420.30">
    <property type="entry name" value="NCX, central ion-binding region"/>
    <property type="match status" value="2"/>
</dbReference>
<evidence type="ECO:0000256" key="3">
    <source>
        <dbReference type="ARBA" id="ARBA00022989"/>
    </source>
</evidence>
<dbReference type="Pfam" id="PF01699">
    <property type="entry name" value="Na_Ca_ex"/>
    <property type="match status" value="2"/>
</dbReference>
<dbReference type="EMBL" id="NDXW01000001">
    <property type="protein sequence ID" value="RDH46644.1"/>
    <property type="molecule type" value="Genomic_DNA"/>
</dbReference>
<evidence type="ECO:0000256" key="1">
    <source>
        <dbReference type="ARBA" id="ARBA00004141"/>
    </source>
</evidence>
<gene>
    <name evidence="7" type="ORF">B9G39_05135</name>
</gene>
<proteinExistence type="predicted"/>
<dbReference type="InterPro" id="IPR004481">
    <property type="entry name" value="K/Na/Ca-exchanger"/>
</dbReference>
<feature type="transmembrane region" description="Helical" evidence="5">
    <location>
        <begin position="274"/>
        <end position="291"/>
    </location>
</feature>
<evidence type="ECO:0000313" key="7">
    <source>
        <dbReference type="EMBL" id="RDH46644.1"/>
    </source>
</evidence>
<feature type="transmembrane region" description="Helical" evidence="5">
    <location>
        <begin position="175"/>
        <end position="195"/>
    </location>
</feature>
<dbReference type="GO" id="GO:0006874">
    <property type="term" value="P:intracellular calcium ion homeostasis"/>
    <property type="evidence" value="ECO:0007669"/>
    <property type="project" value="TreeGrafter"/>
</dbReference>
<dbReference type="InterPro" id="IPR004837">
    <property type="entry name" value="NaCa_Exmemb"/>
</dbReference>
<keyword evidence="3 5" id="KW-1133">Transmembrane helix</keyword>
<keyword evidence="4 5" id="KW-0472">Membrane</keyword>
<feature type="transmembrane region" description="Helical" evidence="5">
    <location>
        <begin position="39"/>
        <end position="61"/>
    </location>
</feature>
<dbReference type="NCBIfam" id="TIGR00367">
    <property type="entry name" value="calcium/sodium antiporter"/>
    <property type="match status" value="1"/>
</dbReference>
<keyword evidence="8" id="KW-1185">Reference proteome</keyword>
<sequence length="323" mass="34101">MLLAFIAVLVGFAILIWSADMFVDGAAASARNLGMSTMMIGLTIVAFGTSAPEILVSIMAATDGHSGLAAGNALGSNIANIGLVLGITALVAPLPIKSSLLRKEVPLLLAVTLLAGICLFDSGLTLLDGIILLCGLGATLYFFYRWQRSSSKGTDPLITEEEEAIPEISQKKATVLFICGLALLLFSSRILVWGATEVAQWLGVSELIIGLTVVAIGTSLPELAASIASAKKNHHDIAIGNVVGSNLFNLLAVLPMPALIHPDHFSSLVFQRDYLTMLLLTGLLVGMIFWGKIRQSSLSRVNGSCLVACYVGYCVVLYLTHSL</sequence>
<dbReference type="AlphaFoldDB" id="A0A4P9VW62"/>